<protein>
    <submittedName>
        <fullName evidence="1">Uncharacterized protein</fullName>
    </submittedName>
</protein>
<gene>
    <name evidence="1" type="ORF">XYLVIOL_LOCUS4445</name>
</gene>
<reference evidence="1 2" key="1">
    <citation type="submission" date="2024-08" db="EMBL/GenBank/DDBJ databases">
        <authorList>
            <person name="Will J Nash"/>
            <person name="Angela Man"/>
            <person name="Seanna McTaggart"/>
            <person name="Kendall Baker"/>
            <person name="Tom Barker"/>
            <person name="Leah Catchpole"/>
            <person name="Alex Durrant"/>
            <person name="Karim Gharbi"/>
            <person name="Naomi Irish"/>
            <person name="Gemy Kaithakottil"/>
            <person name="Debby Ku"/>
            <person name="Aaliyah Providence"/>
            <person name="Felix Shaw"/>
            <person name="David Swarbreck"/>
            <person name="Chris Watkins"/>
            <person name="Ann M. McCartney"/>
            <person name="Giulio Formenti"/>
            <person name="Alice Mouton"/>
            <person name="Noel Vella"/>
            <person name="Bjorn M von Reumont"/>
            <person name="Adriana Vella"/>
            <person name="Wilfried Haerty"/>
        </authorList>
    </citation>
    <scope>NUCLEOTIDE SEQUENCE [LARGE SCALE GENOMIC DNA]</scope>
</reference>
<dbReference type="Proteomes" id="UP001642520">
    <property type="component" value="Unassembled WGS sequence"/>
</dbReference>
<sequence length="168" mass="19370">MVNPAIYSTGENSTNVQMSENNFVLSIRFLSDNALTYSTSIQVVILFPRDLRIPINVAYSLSIVFSQRTAEKHREEHRRGTKEGGKQIRKRHRLTQFHWWLQDRSRKKFMILSTVAVVPVVQLPKTFVSSMTGVQGNFTHLLVLPTDRPMRIPASYILPRVSMDVKKK</sequence>
<keyword evidence="2" id="KW-1185">Reference proteome</keyword>
<evidence type="ECO:0000313" key="2">
    <source>
        <dbReference type="Proteomes" id="UP001642520"/>
    </source>
</evidence>
<name>A0ABP1NH57_XYLVO</name>
<proteinExistence type="predicted"/>
<dbReference type="EMBL" id="CAXAJV020001290">
    <property type="protein sequence ID" value="CAL7940348.1"/>
    <property type="molecule type" value="Genomic_DNA"/>
</dbReference>
<evidence type="ECO:0000313" key="1">
    <source>
        <dbReference type="EMBL" id="CAL7940348.1"/>
    </source>
</evidence>
<accession>A0ABP1NH57</accession>
<organism evidence="1 2">
    <name type="scientific">Xylocopa violacea</name>
    <name type="common">Violet carpenter bee</name>
    <name type="synonym">Apis violacea</name>
    <dbReference type="NCBI Taxonomy" id="135666"/>
    <lineage>
        <taxon>Eukaryota</taxon>
        <taxon>Metazoa</taxon>
        <taxon>Ecdysozoa</taxon>
        <taxon>Arthropoda</taxon>
        <taxon>Hexapoda</taxon>
        <taxon>Insecta</taxon>
        <taxon>Pterygota</taxon>
        <taxon>Neoptera</taxon>
        <taxon>Endopterygota</taxon>
        <taxon>Hymenoptera</taxon>
        <taxon>Apocrita</taxon>
        <taxon>Aculeata</taxon>
        <taxon>Apoidea</taxon>
        <taxon>Anthophila</taxon>
        <taxon>Apidae</taxon>
        <taxon>Xylocopa</taxon>
        <taxon>Xylocopa</taxon>
    </lineage>
</organism>
<comment type="caution">
    <text evidence="1">The sequence shown here is derived from an EMBL/GenBank/DDBJ whole genome shotgun (WGS) entry which is preliminary data.</text>
</comment>